<accession>A0ABR4FMQ0</accession>
<dbReference type="InterPro" id="IPR056884">
    <property type="entry name" value="NPHP3-like_N"/>
</dbReference>
<dbReference type="PROSITE" id="PS50837">
    <property type="entry name" value="NACHT"/>
    <property type="match status" value="1"/>
</dbReference>
<sequence>MADPLSIAAGIVGLATLAEEVFQLVCKFGRQVKDAQNDIKRLSTEIRGLSTVQDVKSRLDKVLGGIQGQQWKAAATRLKWPYTSKEVKKLLEEISAHKKTIGLALTADTMKAMLKALSKQEDLSNEISDVQHTLNDIQTRIVVDKHRQDVLDFFLRHNPQSDFEMSRRLRHPLTGLWLTEGAQFKTWLDSQNGKLWLSGIPGAGKTVLAGSMIEECLKRTWYAGSTKATCFFFCDYKEPKSQDAANILSLSSIPTSSRLLEIIVQMTEEFDQVLMIIDGLDECGSDSTLADDLVSLSKRAPSISMSLLSRVEHHIRVVLEGDFAHIEIAAQNADVQLYTKPREGDYRSIDCRSPGNVSACF</sequence>
<dbReference type="PANTHER" id="PTHR10039:SF16">
    <property type="entry name" value="GPI INOSITOL-DEACYLASE"/>
    <property type="match status" value="1"/>
</dbReference>
<dbReference type="SUPFAM" id="SSF52540">
    <property type="entry name" value="P-loop containing nucleoside triphosphate hydrolases"/>
    <property type="match status" value="1"/>
</dbReference>
<name>A0ABR4FMQ0_9EURO</name>
<organism evidence="3 4">
    <name type="scientific">Aspergillus keveii</name>
    <dbReference type="NCBI Taxonomy" id="714993"/>
    <lineage>
        <taxon>Eukaryota</taxon>
        <taxon>Fungi</taxon>
        <taxon>Dikarya</taxon>
        <taxon>Ascomycota</taxon>
        <taxon>Pezizomycotina</taxon>
        <taxon>Eurotiomycetes</taxon>
        <taxon>Eurotiomycetidae</taxon>
        <taxon>Eurotiales</taxon>
        <taxon>Aspergillaceae</taxon>
        <taxon>Aspergillus</taxon>
        <taxon>Aspergillus subgen. Nidulantes</taxon>
    </lineage>
</organism>
<proteinExistence type="predicted"/>
<dbReference type="Proteomes" id="UP001610563">
    <property type="component" value="Unassembled WGS sequence"/>
</dbReference>
<reference evidence="3 4" key="1">
    <citation type="submission" date="2024-07" db="EMBL/GenBank/DDBJ databases">
        <title>Section-level genome sequencing and comparative genomics of Aspergillus sections Usti and Cavernicolus.</title>
        <authorList>
            <consortium name="Lawrence Berkeley National Laboratory"/>
            <person name="Nybo J.L."/>
            <person name="Vesth T.C."/>
            <person name="Theobald S."/>
            <person name="Frisvad J.C."/>
            <person name="Larsen T.O."/>
            <person name="Kjaerboelling I."/>
            <person name="Rothschild-Mancinelli K."/>
            <person name="Lyhne E.K."/>
            <person name="Kogle M.E."/>
            <person name="Barry K."/>
            <person name="Clum A."/>
            <person name="Na H."/>
            <person name="Ledsgaard L."/>
            <person name="Lin J."/>
            <person name="Lipzen A."/>
            <person name="Kuo A."/>
            <person name="Riley R."/>
            <person name="Mondo S."/>
            <person name="Labutti K."/>
            <person name="Haridas S."/>
            <person name="Pangalinan J."/>
            <person name="Salamov A.A."/>
            <person name="Simmons B.A."/>
            <person name="Magnuson J.K."/>
            <person name="Chen J."/>
            <person name="Drula E."/>
            <person name="Henrissat B."/>
            <person name="Wiebenga A."/>
            <person name="Lubbers R.J."/>
            <person name="Gomes A.C."/>
            <person name="Makela M.R."/>
            <person name="Stajich J."/>
            <person name="Grigoriev I.V."/>
            <person name="Mortensen U.H."/>
            <person name="De Vries R.P."/>
            <person name="Baker S.E."/>
            <person name="Andersen M.R."/>
        </authorList>
    </citation>
    <scope>NUCLEOTIDE SEQUENCE [LARGE SCALE GENOMIC DNA]</scope>
    <source>
        <strain evidence="3 4">CBS 209.92</strain>
    </source>
</reference>
<keyword evidence="1" id="KW-0677">Repeat</keyword>
<evidence type="ECO:0000256" key="1">
    <source>
        <dbReference type="ARBA" id="ARBA00022737"/>
    </source>
</evidence>
<evidence type="ECO:0000259" key="2">
    <source>
        <dbReference type="PROSITE" id="PS50837"/>
    </source>
</evidence>
<feature type="domain" description="NACHT" evidence="2">
    <location>
        <begin position="193"/>
        <end position="286"/>
    </location>
</feature>
<dbReference type="InterPro" id="IPR027417">
    <property type="entry name" value="P-loop_NTPase"/>
</dbReference>
<dbReference type="InterPro" id="IPR007111">
    <property type="entry name" value="NACHT_NTPase"/>
</dbReference>
<evidence type="ECO:0000313" key="4">
    <source>
        <dbReference type="Proteomes" id="UP001610563"/>
    </source>
</evidence>
<dbReference type="Gene3D" id="3.40.50.300">
    <property type="entry name" value="P-loop containing nucleotide triphosphate hydrolases"/>
    <property type="match status" value="1"/>
</dbReference>
<keyword evidence="4" id="KW-1185">Reference proteome</keyword>
<comment type="caution">
    <text evidence="3">The sequence shown here is derived from an EMBL/GenBank/DDBJ whole genome shotgun (WGS) entry which is preliminary data.</text>
</comment>
<gene>
    <name evidence="3" type="ORF">BJX66DRAFT_329944</name>
</gene>
<evidence type="ECO:0000313" key="3">
    <source>
        <dbReference type="EMBL" id="KAL2784502.1"/>
    </source>
</evidence>
<dbReference type="Pfam" id="PF24883">
    <property type="entry name" value="NPHP3_N"/>
    <property type="match status" value="2"/>
</dbReference>
<protein>
    <recommendedName>
        <fullName evidence="2">NACHT domain-containing protein</fullName>
    </recommendedName>
</protein>
<dbReference type="EMBL" id="JBFTWV010000177">
    <property type="protein sequence ID" value="KAL2784502.1"/>
    <property type="molecule type" value="Genomic_DNA"/>
</dbReference>
<dbReference type="PANTHER" id="PTHR10039">
    <property type="entry name" value="AMELOGENIN"/>
    <property type="match status" value="1"/>
</dbReference>